<protein>
    <submittedName>
        <fullName evidence="5">LPXTG cell wall anchor domain-containing protein</fullName>
    </submittedName>
</protein>
<keyword evidence="2" id="KW-0812">Transmembrane</keyword>
<evidence type="ECO:0000313" key="6">
    <source>
        <dbReference type="Proteomes" id="UP000288388"/>
    </source>
</evidence>
<dbReference type="Proteomes" id="UP000288388">
    <property type="component" value="Unassembled WGS sequence"/>
</dbReference>
<feature type="domain" description="MucBP" evidence="4">
    <location>
        <begin position="452"/>
        <end position="516"/>
    </location>
</feature>
<feature type="domain" description="MucBP" evidence="4">
    <location>
        <begin position="527"/>
        <end position="591"/>
    </location>
</feature>
<comment type="caution">
    <text evidence="5">The sequence shown here is derived from an EMBL/GenBank/DDBJ whole genome shotgun (WGS) entry which is preliminary data.</text>
</comment>
<dbReference type="EMBL" id="RYZS01000001">
    <property type="protein sequence ID" value="RVU95909.1"/>
    <property type="molecule type" value="Genomic_DNA"/>
</dbReference>
<evidence type="ECO:0000256" key="3">
    <source>
        <dbReference type="SAM" id="SignalP"/>
    </source>
</evidence>
<evidence type="ECO:0000256" key="1">
    <source>
        <dbReference type="ARBA" id="ARBA00022737"/>
    </source>
</evidence>
<organism evidence="5 6">
    <name type="scientific">Enterococcus avium</name>
    <name type="common">Streptococcus avium</name>
    <dbReference type="NCBI Taxonomy" id="33945"/>
    <lineage>
        <taxon>Bacteria</taxon>
        <taxon>Bacillati</taxon>
        <taxon>Bacillota</taxon>
        <taxon>Bacilli</taxon>
        <taxon>Lactobacillales</taxon>
        <taxon>Enterococcaceae</taxon>
        <taxon>Enterococcus</taxon>
    </lineage>
</organism>
<dbReference type="Gene3D" id="3.10.20.320">
    <property type="entry name" value="Putative peptidoglycan bound protein (lpxtg motif)"/>
    <property type="match status" value="4"/>
</dbReference>
<feature type="domain" description="MucBP" evidence="4">
    <location>
        <begin position="299"/>
        <end position="366"/>
    </location>
</feature>
<keyword evidence="1" id="KW-0677">Repeat</keyword>
<keyword evidence="3" id="KW-0732">Signal</keyword>
<feature type="transmembrane region" description="Helical" evidence="2">
    <location>
        <begin position="632"/>
        <end position="650"/>
    </location>
</feature>
<keyword evidence="2" id="KW-1133">Transmembrane helix</keyword>
<feature type="domain" description="MucBP" evidence="4">
    <location>
        <begin position="378"/>
        <end position="441"/>
    </location>
</feature>
<feature type="signal peptide" evidence="3">
    <location>
        <begin position="1"/>
        <end position="21"/>
    </location>
</feature>
<proteinExistence type="predicted"/>
<name>A0A437UQL6_ENTAV</name>
<dbReference type="Pfam" id="PF06458">
    <property type="entry name" value="MucBP"/>
    <property type="match status" value="4"/>
</dbReference>
<feature type="chain" id="PRO_5039553145" evidence="3">
    <location>
        <begin position="22"/>
        <end position="656"/>
    </location>
</feature>
<sequence length="656" mass="72218">MFMKKKVLLVLSLTLSSLVFPAMIKATEVESPSHLNEVVGKNKLADDEPINSWMPDVNLQNVLVSILGLTGPDQITKSLLSSSDIHIDVTPEDTSFLTVSNLTGLEYANEITIQSSGENIFSSVNFLNYPEVMKKTSLSFDGNLTTIFPTGIDFDLLKHFANVGFDPHNVYQPNVVINLNEDNYSEFSISYEQAALYNINPEMLTNVGGIAIYDSGLELYYTASLEPGGIKFTLNPSSDLDYSELEGKSFSNSSESTVFPDGPYSQIGITSSSDSNISGYINLCVTLNYANKKQLAEDVIVQYVDQFNNEIHPTQTISGYIGDAYDASTDQYKLTIDGYSLDQEQLPSNALGTLGEQQQIVRYVYKKIEAPSQETSKVFTQFIDKSGKELAPKKEQTGLVGETYSTEAIAIDGYTLDQEKLPGNAKESYTNEDITVTYVYKKVEAPSQETSKVITQFIDESGKEIAPKKEQTGLVGETYSTEAIAIDGYTLDQEKLPNNAKGSYTNEDITVTYVYKKVEAPSQETSKVITQFVDESGKELAPKKEQTGLVGENYSTEAIAIDGYTLDQEKLPDNAKGSYTNEDIIVTYVYKKANSISTDSIASGKSKGIVATSNKLVDHKLLLKTGEQKSKTLLILGTGLILVAIGLFFWRRSRKK</sequence>
<dbReference type="InterPro" id="IPR009459">
    <property type="entry name" value="MucBP_dom"/>
</dbReference>
<evidence type="ECO:0000256" key="2">
    <source>
        <dbReference type="SAM" id="Phobius"/>
    </source>
</evidence>
<accession>A0A437UQL6</accession>
<evidence type="ECO:0000259" key="4">
    <source>
        <dbReference type="Pfam" id="PF06458"/>
    </source>
</evidence>
<evidence type="ECO:0000313" key="5">
    <source>
        <dbReference type="EMBL" id="RVU95909.1"/>
    </source>
</evidence>
<gene>
    <name evidence="5" type="ORF">EK398_14265</name>
</gene>
<reference evidence="5 6" key="1">
    <citation type="submission" date="2018-12" db="EMBL/GenBank/DDBJ databases">
        <title>A novel vanA-carrying plasmid in a clinical isolate of Enterococcus avium.</title>
        <authorList>
            <person name="Bernasconi O.J."/>
            <person name="Luzzaro F."/>
            <person name="Endimiani A."/>
        </authorList>
    </citation>
    <scope>NUCLEOTIDE SEQUENCE [LARGE SCALE GENOMIC DNA]</scope>
    <source>
        <strain evidence="5 6">LC0559/18</strain>
    </source>
</reference>
<dbReference type="AlphaFoldDB" id="A0A437UQL6"/>
<dbReference type="NCBIfam" id="TIGR01167">
    <property type="entry name" value="LPXTG_anchor"/>
    <property type="match status" value="1"/>
</dbReference>
<keyword evidence="2" id="KW-0472">Membrane</keyword>